<comment type="caution">
    <text evidence="1">The sequence shown here is derived from an EMBL/GenBank/DDBJ whole genome shotgun (WGS) entry which is preliminary data.</text>
</comment>
<organism evidence="1 2">
    <name type="scientific">Aquatica leii</name>
    <dbReference type="NCBI Taxonomy" id="1421715"/>
    <lineage>
        <taxon>Eukaryota</taxon>
        <taxon>Metazoa</taxon>
        <taxon>Ecdysozoa</taxon>
        <taxon>Arthropoda</taxon>
        <taxon>Hexapoda</taxon>
        <taxon>Insecta</taxon>
        <taxon>Pterygota</taxon>
        <taxon>Neoptera</taxon>
        <taxon>Endopterygota</taxon>
        <taxon>Coleoptera</taxon>
        <taxon>Polyphaga</taxon>
        <taxon>Elateriformia</taxon>
        <taxon>Elateroidea</taxon>
        <taxon>Lampyridae</taxon>
        <taxon>Luciolinae</taxon>
        <taxon>Aquatica</taxon>
    </lineage>
</organism>
<name>A0AAN7P4S4_9COLE</name>
<accession>A0AAN7P4S4</accession>
<dbReference type="Proteomes" id="UP001353858">
    <property type="component" value="Unassembled WGS sequence"/>
</dbReference>
<sequence length="206" mass="23201">MCNKIKCNDQVLPSNISTTGNIVSHLCWDSFDLNEETPSGSGTAHSTHGIIIQERGNELQTFTNTPNMAEIKSEHQKRQEQKNTAAKKNAKKNLTTDEITIGTINMKEIVKQKKEKAVEDESDSDNLAFYSSSSSEITDIEEQIEKEREEEDLVIGMINYVFNCICALSLATCKRVQHPIANIQVKNVLSVDNEKTNLHLHLHLQF</sequence>
<proteinExistence type="predicted"/>
<gene>
    <name evidence="1" type="ORF">RN001_009118</name>
</gene>
<reference evidence="2" key="1">
    <citation type="submission" date="2023-01" db="EMBL/GenBank/DDBJ databases">
        <title>Key to firefly adult light organ development and bioluminescence: homeobox transcription factors regulate luciferase expression and transportation to peroxisome.</title>
        <authorList>
            <person name="Fu X."/>
        </authorList>
    </citation>
    <scope>NUCLEOTIDE SEQUENCE [LARGE SCALE GENOMIC DNA]</scope>
</reference>
<dbReference type="AlphaFoldDB" id="A0AAN7P4S4"/>
<keyword evidence="2" id="KW-1185">Reference proteome</keyword>
<protein>
    <submittedName>
        <fullName evidence="1">Uncharacterized protein</fullName>
    </submittedName>
</protein>
<evidence type="ECO:0000313" key="1">
    <source>
        <dbReference type="EMBL" id="KAK4876612.1"/>
    </source>
</evidence>
<evidence type="ECO:0000313" key="2">
    <source>
        <dbReference type="Proteomes" id="UP001353858"/>
    </source>
</evidence>
<dbReference type="EMBL" id="JARPUR010000004">
    <property type="protein sequence ID" value="KAK4876612.1"/>
    <property type="molecule type" value="Genomic_DNA"/>
</dbReference>